<name>A0A840Y0I4_9PROT</name>
<dbReference type="RefSeq" id="WP_184517925.1">
    <property type="nucleotide sequence ID" value="NZ_JACIJD010000009.1"/>
</dbReference>
<protein>
    <recommendedName>
        <fullName evidence="5">Lipoprotein</fullName>
    </recommendedName>
</protein>
<proteinExistence type="predicted"/>
<feature type="compositionally biased region" description="Pro residues" evidence="1">
    <location>
        <begin position="51"/>
        <end position="61"/>
    </location>
</feature>
<accession>A0A840Y0I4</accession>
<dbReference type="Proteomes" id="UP000580654">
    <property type="component" value="Unassembled WGS sequence"/>
</dbReference>
<keyword evidence="2" id="KW-0732">Signal</keyword>
<evidence type="ECO:0000313" key="4">
    <source>
        <dbReference type="Proteomes" id="UP000580654"/>
    </source>
</evidence>
<organism evidence="3 4">
    <name type="scientific">Muricoccus pecuniae</name>
    <dbReference type="NCBI Taxonomy" id="693023"/>
    <lineage>
        <taxon>Bacteria</taxon>
        <taxon>Pseudomonadati</taxon>
        <taxon>Pseudomonadota</taxon>
        <taxon>Alphaproteobacteria</taxon>
        <taxon>Acetobacterales</taxon>
        <taxon>Roseomonadaceae</taxon>
        <taxon>Muricoccus</taxon>
    </lineage>
</organism>
<feature type="region of interest" description="Disordered" evidence="1">
    <location>
        <begin position="44"/>
        <end position="78"/>
    </location>
</feature>
<evidence type="ECO:0008006" key="5">
    <source>
        <dbReference type="Google" id="ProtNLM"/>
    </source>
</evidence>
<gene>
    <name evidence="3" type="ORF">FHS87_002270</name>
</gene>
<dbReference type="EMBL" id="JACIJD010000009">
    <property type="protein sequence ID" value="MBB5694225.1"/>
    <property type="molecule type" value="Genomic_DNA"/>
</dbReference>
<comment type="caution">
    <text evidence="3">The sequence shown here is derived from an EMBL/GenBank/DDBJ whole genome shotgun (WGS) entry which is preliminary data.</text>
</comment>
<feature type="compositionally biased region" description="Low complexity" evidence="1">
    <location>
        <begin position="62"/>
        <end position="72"/>
    </location>
</feature>
<reference evidence="3 4" key="1">
    <citation type="submission" date="2020-08" db="EMBL/GenBank/DDBJ databases">
        <title>Genomic Encyclopedia of Type Strains, Phase IV (KMG-IV): sequencing the most valuable type-strain genomes for metagenomic binning, comparative biology and taxonomic classification.</title>
        <authorList>
            <person name="Goeker M."/>
        </authorList>
    </citation>
    <scope>NUCLEOTIDE SEQUENCE [LARGE SCALE GENOMIC DNA]</scope>
    <source>
        <strain evidence="3 4">DSM 25622</strain>
    </source>
</reference>
<keyword evidence="4" id="KW-1185">Reference proteome</keyword>
<sequence>MSPTTLTWLLAALLPLILAGCNAGPDHAASQVLEAVLESHRASITGLGAPSPSPSPAPRPAGPAARRPAPGSVASLLGQSPEGVLGALGQPVRRRPEGNAEIWLYQGAHCALDIVLYRDAGAPRVAWAAARASGTESRTEARCLSELASG</sequence>
<evidence type="ECO:0000313" key="3">
    <source>
        <dbReference type="EMBL" id="MBB5694225.1"/>
    </source>
</evidence>
<feature type="signal peptide" evidence="2">
    <location>
        <begin position="1"/>
        <end position="28"/>
    </location>
</feature>
<dbReference type="AlphaFoldDB" id="A0A840Y0I4"/>
<feature type="chain" id="PRO_5032898727" description="Lipoprotein" evidence="2">
    <location>
        <begin position="29"/>
        <end position="150"/>
    </location>
</feature>
<evidence type="ECO:0000256" key="1">
    <source>
        <dbReference type="SAM" id="MobiDB-lite"/>
    </source>
</evidence>
<evidence type="ECO:0000256" key="2">
    <source>
        <dbReference type="SAM" id="SignalP"/>
    </source>
</evidence>